<proteinExistence type="predicted"/>
<dbReference type="PANTHER" id="PTHR43072">
    <property type="entry name" value="N-ACETYLTRANSFERASE"/>
    <property type="match status" value="1"/>
</dbReference>
<dbReference type="InterPro" id="IPR000182">
    <property type="entry name" value="GNAT_dom"/>
</dbReference>
<gene>
    <name evidence="4" type="primary">yncA</name>
    <name evidence="4" type="ORF">ERS852572_02841</name>
</gene>
<dbReference type="PANTHER" id="PTHR43072:SF23">
    <property type="entry name" value="UPF0039 PROTEIN C11D3.02C"/>
    <property type="match status" value="1"/>
</dbReference>
<accession>A0A173VD89</accession>
<dbReference type="GO" id="GO:0016747">
    <property type="term" value="F:acyltransferase activity, transferring groups other than amino-acyl groups"/>
    <property type="evidence" value="ECO:0007669"/>
    <property type="project" value="InterPro"/>
</dbReference>
<evidence type="ECO:0000313" key="4">
    <source>
        <dbReference type="EMBL" id="CUN24750.1"/>
    </source>
</evidence>
<evidence type="ECO:0000256" key="1">
    <source>
        <dbReference type="ARBA" id="ARBA00022679"/>
    </source>
</evidence>
<evidence type="ECO:0000256" key="2">
    <source>
        <dbReference type="ARBA" id="ARBA00023315"/>
    </source>
</evidence>
<keyword evidence="2 4" id="KW-0012">Acyltransferase</keyword>
<dbReference type="STRING" id="166486.ERS852572_02841"/>
<protein>
    <submittedName>
        <fullName evidence="4">N-acyltransferase YncA</fullName>
        <ecNumber evidence="4">2.3.1.-</ecNumber>
    </submittedName>
</protein>
<dbReference type="Gene3D" id="3.40.630.30">
    <property type="match status" value="1"/>
</dbReference>
<organism evidence="4 5">
    <name type="scientific">Roseburia intestinalis</name>
    <dbReference type="NCBI Taxonomy" id="166486"/>
    <lineage>
        <taxon>Bacteria</taxon>
        <taxon>Bacillati</taxon>
        <taxon>Bacillota</taxon>
        <taxon>Clostridia</taxon>
        <taxon>Lachnospirales</taxon>
        <taxon>Lachnospiraceae</taxon>
        <taxon>Roseburia</taxon>
    </lineage>
</organism>
<dbReference type="EMBL" id="CYXZ01000023">
    <property type="protein sequence ID" value="CUN24750.1"/>
    <property type="molecule type" value="Genomic_DNA"/>
</dbReference>
<dbReference type="CDD" id="cd04301">
    <property type="entry name" value="NAT_SF"/>
    <property type="match status" value="1"/>
</dbReference>
<name>A0A173VD89_9FIRM</name>
<dbReference type="SUPFAM" id="SSF55729">
    <property type="entry name" value="Acyl-CoA N-acyltransferases (Nat)"/>
    <property type="match status" value="1"/>
</dbReference>
<dbReference type="InterPro" id="IPR016181">
    <property type="entry name" value="Acyl_CoA_acyltransferase"/>
</dbReference>
<dbReference type="Pfam" id="PF00583">
    <property type="entry name" value="Acetyltransf_1"/>
    <property type="match status" value="1"/>
</dbReference>
<dbReference type="EC" id="2.3.1.-" evidence="4"/>
<sequence>MKNKIFHTQDLCLRTNLRCAKMGIIMIRKAELKDIPAVMDIYNDAILHTTATFDTEIKDYEDRLAWFQAHTGQYVIFVYEEAGTVAGYASLSRYRERKAFDPAVEISIYIHAGYRGRGIGRSLMEKTLQYAKECPQIGTVVSLITSENEVSIRLHERFGFSYCGQIRQAGVKFGRKLGLNAYQIIYDREIE</sequence>
<dbReference type="PaxDb" id="166486-ERS852572_02841"/>
<feature type="domain" description="N-acetyltransferase" evidence="3">
    <location>
        <begin position="25"/>
        <end position="189"/>
    </location>
</feature>
<reference evidence="4 5" key="1">
    <citation type="submission" date="2015-09" db="EMBL/GenBank/DDBJ databases">
        <authorList>
            <consortium name="Pathogen Informatics"/>
        </authorList>
    </citation>
    <scope>NUCLEOTIDE SEQUENCE [LARGE SCALE GENOMIC DNA]</scope>
    <source>
        <strain evidence="4 5">2789STDY5834960</strain>
    </source>
</reference>
<evidence type="ECO:0000313" key="5">
    <source>
        <dbReference type="Proteomes" id="UP000095350"/>
    </source>
</evidence>
<dbReference type="AlphaFoldDB" id="A0A173VD89"/>
<keyword evidence="1 4" id="KW-0808">Transferase</keyword>
<dbReference type="PROSITE" id="PS51186">
    <property type="entry name" value="GNAT"/>
    <property type="match status" value="1"/>
</dbReference>
<dbReference type="Proteomes" id="UP000095350">
    <property type="component" value="Unassembled WGS sequence"/>
</dbReference>
<evidence type="ECO:0000259" key="3">
    <source>
        <dbReference type="PROSITE" id="PS51186"/>
    </source>
</evidence>